<dbReference type="Pfam" id="PF00023">
    <property type="entry name" value="Ank"/>
    <property type="match status" value="2"/>
</dbReference>
<evidence type="ECO:0000313" key="2">
    <source>
        <dbReference type="EMBL" id="KWX11250.1"/>
    </source>
</evidence>
<feature type="repeat" description="ANK" evidence="1">
    <location>
        <begin position="233"/>
        <end position="253"/>
    </location>
</feature>
<dbReference type="Pfam" id="PF12796">
    <property type="entry name" value="Ank_2"/>
    <property type="match status" value="4"/>
</dbReference>
<protein>
    <submittedName>
        <fullName evidence="2">Ankyrin repeat protein</fullName>
    </submittedName>
</protein>
<name>A0A132NMD4_GIAIN</name>
<organism evidence="2 3">
    <name type="scientific">Giardia duodenalis assemblage B</name>
    <dbReference type="NCBI Taxonomy" id="1394984"/>
    <lineage>
        <taxon>Eukaryota</taxon>
        <taxon>Metamonada</taxon>
        <taxon>Diplomonadida</taxon>
        <taxon>Hexamitidae</taxon>
        <taxon>Giardiinae</taxon>
        <taxon>Giardia</taxon>
    </lineage>
</organism>
<dbReference type="SMART" id="SM00248">
    <property type="entry name" value="ANK"/>
    <property type="match status" value="12"/>
</dbReference>
<dbReference type="Proteomes" id="UP000070089">
    <property type="component" value="Unassembled WGS sequence"/>
</dbReference>
<dbReference type="PROSITE" id="PS50088">
    <property type="entry name" value="ANK_REPEAT"/>
    <property type="match status" value="1"/>
</dbReference>
<dbReference type="PANTHER" id="PTHR24120:SF4">
    <property type="entry name" value="GH07239P"/>
    <property type="match status" value="1"/>
</dbReference>
<dbReference type="VEuPathDB" id="GiardiaDB:QR46_4795"/>
<proteinExistence type="predicted"/>
<sequence length="521" mass="57190">MSLSRLSNRRDCIDGDIGIGIEPAVGKPLSSDKTALMYAAISEHAEIMKMLIRHAGWTDLICSAILGDVAEVRRHLDECRKKGVGGETALMWAAACGCTEVVRVLVEYEGKMEDNQNHNALYHALKSGHMEVAKVILPHEDPIDESGVTALMRAAARGDAEMVELLAPLQKGLKDKDGNTAFMYTLKNKHTDVALLLREYEAPSWTPLMCAAFIGDVWTARRHLSDRDKRNSDGDTALMIAARAGRVEIVELLDPTDKDGVTTLMRAVDRNDVEAVRALIPLQRGRRAPGAIKINGRYICKGTALMRAAAHGYAEIVELLLEHEGGARTSGWSALMFAAQCDRPNHPLADPFVDHPKCVELLVESEGSISRWTELMYAAYRGDVDAVRNSLHMKGSRDVGGWTALMRAAAQGHEQVVELLGDESGMKNNDGQTALMWAARNDHPGCVRLLLEKEGCMQTAKGWTALMDAAYSNNVECARFLAKREKDVKTTHGCHSYPPGTIAFDIAKKKGHEEIMEILSN</sequence>
<dbReference type="PROSITE" id="PS50297">
    <property type="entry name" value="ANK_REP_REGION"/>
    <property type="match status" value="1"/>
</dbReference>
<dbReference type="InterPro" id="IPR036770">
    <property type="entry name" value="Ankyrin_rpt-contain_sf"/>
</dbReference>
<keyword evidence="1" id="KW-0040">ANK repeat</keyword>
<evidence type="ECO:0000256" key="1">
    <source>
        <dbReference type="PROSITE-ProRule" id="PRU00023"/>
    </source>
</evidence>
<comment type="caution">
    <text evidence="2">The sequence shown here is derived from an EMBL/GenBank/DDBJ whole genome shotgun (WGS) entry which is preliminary data.</text>
</comment>
<dbReference type="PANTHER" id="PTHR24120">
    <property type="entry name" value="GH07239P"/>
    <property type="match status" value="1"/>
</dbReference>
<gene>
    <name evidence="2" type="ORF">QR46_4795</name>
</gene>
<dbReference type="OrthoDB" id="7464126at2759"/>
<dbReference type="Gene3D" id="1.25.40.20">
    <property type="entry name" value="Ankyrin repeat-containing domain"/>
    <property type="match status" value="7"/>
</dbReference>
<reference evidence="2 3" key="1">
    <citation type="journal article" date="2015" name="Mol. Biochem. Parasitol.">
        <title>Identification of polymorphic genes for use in assemblage B genotyping assays through comparative genomics of multiple assemblage B Giardia duodenalis isolates.</title>
        <authorList>
            <person name="Wielinga C."/>
            <person name="Thompson R.C."/>
            <person name="Monis P."/>
            <person name="Ryan U."/>
        </authorList>
    </citation>
    <scope>NUCLEOTIDE SEQUENCE [LARGE SCALE GENOMIC DNA]</scope>
    <source>
        <strain evidence="2 3">BAH15c1</strain>
    </source>
</reference>
<evidence type="ECO:0000313" key="3">
    <source>
        <dbReference type="Proteomes" id="UP000070089"/>
    </source>
</evidence>
<accession>A0A132NMD4</accession>
<dbReference type="InterPro" id="IPR002110">
    <property type="entry name" value="Ankyrin_rpt"/>
</dbReference>
<dbReference type="EMBL" id="JXTI01000228">
    <property type="protein sequence ID" value="KWX11250.1"/>
    <property type="molecule type" value="Genomic_DNA"/>
</dbReference>
<dbReference type="SUPFAM" id="SSF48403">
    <property type="entry name" value="Ankyrin repeat"/>
    <property type="match status" value="2"/>
</dbReference>
<dbReference type="AlphaFoldDB" id="A0A132NMD4"/>